<gene>
    <name evidence="1" type="ORF">KEU06_07820</name>
</gene>
<reference evidence="1" key="1">
    <citation type="submission" date="2021-04" db="EMBL/GenBank/DDBJ databases">
        <title>Pseudaminobacter soli sp. nov., isolated from paddy soil contaminated by heavy metals.</title>
        <authorList>
            <person name="Zhang K."/>
        </authorList>
    </citation>
    <scope>NUCLEOTIDE SEQUENCE</scope>
    <source>
        <strain evidence="1">19-2017</strain>
    </source>
</reference>
<accession>A0A942DVY2</accession>
<dbReference type="Proteomes" id="UP000680348">
    <property type="component" value="Unassembled WGS sequence"/>
</dbReference>
<sequence length="309" mass="34880">MNTHVPPVAGGERVGSGKREPLRAALVTASYAPDFERCRLLCETADRHVTGITHHYILVEGRDVPLFRQLESSKRTVVDERDLLPGWLRAFDDPLSGFRRRIWLSLRTQPLRGWHVQQLRRIGIAAHAAEDMLVFCDSDVAFLKPFDVSRFRRSGKTRLFRRDGALLGGGLDEHRVWSTNAASALGLKPGIGDGHDYITTLIAWDRPTVQAMCRRIEEITGRHWVAALGRARRFSECLTYGRYVDDITGGKGHFHDSQEFCRVQWDGKPMSDAEFRTFVERMSPTEVAIGIQSFIGTDIARIRRLVAGG</sequence>
<comment type="caution">
    <text evidence="1">The sequence shown here is derived from an EMBL/GenBank/DDBJ whole genome shotgun (WGS) entry which is preliminary data.</text>
</comment>
<dbReference type="RefSeq" id="WP_188254078.1">
    <property type="nucleotide sequence ID" value="NZ_JABVCF010000003.1"/>
</dbReference>
<proteinExistence type="predicted"/>
<dbReference type="AlphaFoldDB" id="A0A942DVY2"/>
<dbReference type="EMBL" id="JAGWCR010000003">
    <property type="protein sequence ID" value="MBS3648534.1"/>
    <property type="molecule type" value="Genomic_DNA"/>
</dbReference>
<dbReference type="InterPro" id="IPR045499">
    <property type="entry name" value="DUF6492"/>
</dbReference>
<name>A0A942DVY2_9HYPH</name>
<organism evidence="1 2">
    <name type="scientific">Pseudaminobacter soli</name>
    <name type="common">ex Zhang et al. 2022</name>
    <dbReference type="NCBI Taxonomy" id="2831468"/>
    <lineage>
        <taxon>Bacteria</taxon>
        <taxon>Pseudomonadati</taxon>
        <taxon>Pseudomonadota</taxon>
        <taxon>Alphaproteobacteria</taxon>
        <taxon>Hyphomicrobiales</taxon>
        <taxon>Phyllobacteriaceae</taxon>
        <taxon>Pseudaminobacter</taxon>
    </lineage>
</organism>
<evidence type="ECO:0000313" key="1">
    <source>
        <dbReference type="EMBL" id="MBS3648534.1"/>
    </source>
</evidence>
<dbReference type="Pfam" id="PF20102">
    <property type="entry name" value="DUF6492"/>
    <property type="match status" value="1"/>
</dbReference>
<evidence type="ECO:0000313" key="2">
    <source>
        <dbReference type="Proteomes" id="UP000680348"/>
    </source>
</evidence>
<keyword evidence="2" id="KW-1185">Reference proteome</keyword>
<protein>
    <submittedName>
        <fullName evidence="1">Uncharacterized protein</fullName>
    </submittedName>
</protein>